<evidence type="ECO:0000313" key="1">
    <source>
        <dbReference type="Proteomes" id="UP000515160"/>
    </source>
</evidence>
<name>A0A9C6W993_DROAB</name>
<accession>A0A9C6W993</accession>
<dbReference type="GeneID" id="117566463"/>
<dbReference type="RefSeq" id="XP_051859525.1">
    <property type="nucleotide sequence ID" value="XM_052003565.1"/>
</dbReference>
<protein>
    <submittedName>
        <fullName evidence="2">Uncharacterized protein LOC117566463</fullName>
    </submittedName>
</protein>
<keyword evidence="1" id="KW-1185">Reference proteome</keyword>
<sequence>MIQPKKSLLLKPSCLLMTIITTNLLKLHCQQLVHLLMKIQAMPQLFRQQLVHLLMIQPKKSLLLKPSCLPMTIITTNLLKLHCQQLVHLLMKIQAMPQLFRQQLVHLLMIQPKKSLLLKPSRLLMTIITTNLLKLHCQQLLHHPMKIQAMHNSFVNNWYIFSNDTTKEESTSEHSLSSDDYLRRHLLKLHCQQL</sequence>
<evidence type="ECO:0000313" key="2">
    <source>
        <dbReference type="RefSeq" id="XP_051859525.1"/>
    </source>
</evidence>
<gene>
    <name evidence="2" type="primary">LOC117566463</name>
</gene>
<reference evidence="2" key="1">
    <citation type="submission" date="2025-08" db="UniProtKB">
        <authorList>
            <consortium name="RefSeq"/>
        </authorList>
    </citation>
    <scope>IDENTIFICATION</scope>
    <source>
        <strain evidence="2">15112-1751.03</strain>
        <tissue evidence="2">Whole Adult</tissue>
    </source>
</reference>
<dbReference type="AlphaFoldDB" id="A0A9C6W993"/>
<dbReference type="Proteomes" id="UP000515160">
    <property type="component" value="Chromosome 3"/>
</dbReference>
<proteinExistence type="predicted"/>
<organism evidence="1 2">
    <name type="scientific">Drosophila albomicans</name>
    <name type="common">Fruit fly</name>
    <dbReference type="NCBI Taxonomy" id="7291"/>
    <lineage>
        <taxon>Eukaryota</taxon>
        <taxon>Metazoa</taxon>
        <taxon>Ecdysozoa</taxon>
        <taxon>Arthropoda</taxon>
        <taxon>Hexapoda</taxon>
        <taxon>Insecta</taxon>
        <taxon>Pterygota</taxon>
        <taxon>Neoptera</taxon>
        <taxon>Endopterygota</taxon>
        <taxon>Diptera</taxon>
        <taxon>Brachycera</taxon>
        <taxon>Muscomorpha</taxon>
        <taxon>Ephydroidea</taxon>
        <taxon>Drosophilidae</taxon>
        <taxon>Drosophila</taxon>
    </lineage>
</organism>